<dbReference type="InterPro" id="IPR013922">
    <property type="entry name" value="Cyclin_PHO80-like"/>
</dbReference>
<evidence type="ECO:0000313" key="5">
    <source>
        <dbReference type="EMBL" id="TPX35811.1"/>
    </source>
</evidence>
<dbReference type="Pfam" id="PF02114">
    <property type="entry name" value="Phosducin"/>
    <property type="match status" value="1"/>
</dbReference>
<evidence type="ECO:0000259" key="4">
    <source>
        <dbReference type="Pfam" id="PF02114"/>
    </source>
</evidence>
<dbReference type="GO" id="GO:0008277">
    <property type="term" value="P:regulation of G protein-coupled receptor signaling pathway"/>
    <property type="evidence" value="ECO:0007669"/>
    <property type="project" value="InterPro"/>
</dbReference>
<proteinExistence type="inferred from homology"/>
<feature type="region of interest" description="Disordered" evidence="2">
    <location>
        <begin position="1"/>
        <end position="21"/>
    </location>
</feature>
<dbReference type="Gene3D" id="3.40.30.10">
    <property type="entry name" value="Glutaredoxin"/>
    <property type="match status" value="1"/>
</dbReference>
<keyword evidence="6" id="KW-1185">Reference proteome</keyword>
<protein>
    <recommendedName>
        <fullName evidence="4">Phosducin domain-containing protein</fullName>
    </recommendedName>
</protein>
<evidence type="ECO:0000256" key="1">
    <source>
        <dbReference type="ARBA" id="ARBA00009686"/>
    </source>
</evidence>
<keyword evidence="3" id="KW-0472">Membrane</keyword>
<dbReference type="Proteomes" id="UP000317494">
    <property type="component" value="Unassembled WGS sequence"/>
</dbReference>
<feature type="domain" description="Phosducin" evidence="4">
    <location>
        <begin position="494"/>
        <end position="719"/>
    </location>
</feature>
<feature type="region of interest" description="Disordered" evidence="2">
    <location>
        <begin position="437"/>
        <end position="470"/>
    </location>
</feature>
<dbReference type="AlphaFoldDB" id="A0A507C8G9"/>
<dbReference type="SUPFAM" id="SSF52833">
    <property type="entry name" value="Thioredoxin-like"/>
    <property type="match status" value="1"/>
</dbReference>
<dbReference type="CDD" id="cd20557">
    <property type="entry name" value="CYCLIN_ScPCL1-like"/>
    <property type="match status" value="1"/>
</dbReference>
<dbReference type="InterPro" id="IPR001200">
    <property type="entry name" value="Phosducin"/>
</dbReference>
<feature type="region of interest" description="Disordered" evidence="2">
    <location>
        <begin position="516"/>
        <end position="541"/>
    </location>
</feature>
<evidence type="ECO:0000313" key="6">
    <source>
        <dbReference type="Proteomes" id="UP000317494"/>
    </source>
</evidence>
<gene>
    <name evidence="5" type="ORF">SeMB42_g07143</name>
</gene>
<accession>A0A507C8G9</accession>
<feature type="compositionally biased region" description="Basic residues" evidence="2">
    <location>
        <begin position="1"/>
        <end position="13"/>
    </location>
</feature>
<comment type="similarity">
    <text evidence="1">Belongs to the phosducin family.</text>
</comment>
<feature type="region of interest" description="Disordered" evidence="2">
    <location>
        <begin position="554"/>
        <end position="577"/>
    </location>
</feature>
<dbReference type="Pfam" id="PF08613">
    <property type="entry name" value="Cyclin"/>
    <property type="match status" value="1"/>
</dbReference>
<dbReference type="CDD" id="cd02987">
    <property type="entry name" value="Phd_like_Phd"/>
    <property type="match status" value="1"/>
</dbReference>
<name>A0A507C8G9_9FUNG</name>
<dbReference type="InterPro" id="IPR036249">
    <property type="entry name" value="Thioredoxin-like_sf"/>
</dbReference>
<keyword evidence="3" id="KW-1133">Transmembrane helix</keyword>
<feature type="transmembrane region" description="Helical" evidence="3">
    <location>
        <begin position="284"/>
        <end position="306"/>
    </location>
</feature>
<dbReference type="Gene3D" id="1.10.472.10">
    <property type="entry name" value="Cyclin-like"/>
    <property type="match status" value="1"/>
</dbReference>
<comment type="caution">
    <text evidence="5">The sequence shown here is derived from an EMBL/GenBank/DDBJ whole genome shotgun (WGS) entry which is preliminary data.</text>
</comment>
<dbReference type="PANTHER" id="PTHR46052">
    <property type="entry name" value="PHOSDUCIN-LIKE PROTEIN"/>
    <property type="match status" value="1"/>
</dbReference>
<dbReference type="VEuPathDB" id="FungiDB:SeMB42_g07143"/>
<dbReference type="GO" id="GO:0019901">
    <property type="term" value="F:protein kinase binding"/>
    <property type="evidence" value="ECO:0007669"/>
    <property type="project" value="InterPro"/>
</dbReference>
<dbReference type="PANTHER" id="PTHR46052:SF1">
    <property type="entry name" value="PHOSDUCIN-LIKE PROTEIN"/>
    <property type="match status" value="1"/>
</dbReference>
<sequence>MGRRSRKTTHKARPSPSEHRLNGMYKLGQTLSAPLAEYRGFIDTLRVYGTTTPEALTVPLHLIDLTASLIASLISGHDVTPRLVSATAATPTSSDPTQQNTTPEFNFIRRILARSKLSCTTFLLGLFFVSRSQAMSKRAKPRPTPSNFPRSPQATVDTKGTIPTFLASVICADKYLYDATYTNADWAVFTDGRYSTQDINIIEADFLKRIDFKLFFLETDYLAFLDNLDLMICLRQIYRWSSLSYTDLYRLSSTIQPVFQWQLSPKMRSGDAVLLLIKFLTNYVVSYLVALATAIAAASLVHAVMLQGAAAVSFDKGMSSANPEIVLDTTMVSLIPHKAMTRQSNHTLMHNNIPRNQKIFSGGVHGHGHSRASITYFFSVRPAFLCAFTGEAVNANLVPFATVDATDRQYATRLQVGRMAEFTETDRRILAAINAVSDPDAEKSREQDETDDYDLAPPLPLTSTHSDLDNYTAHNPKLARILQDQQIRQSLNSSGPQTGPKGVLADYRFHTQQEMARKAETTLRASRAHGKGALSSGWMQRQIVDEEAQKRGDIAKAEGGKRADNHGPPNDDERERENYEDALEKFERQVEDLDIDDPFFMQQYRAKRMAELEATNASTKRVFGVLRELDGSNYVSAIDSEPDNVTVVIHLYQSAVEACRLTNTYLTQLAKKYGLVKFCRIVSTTADENFDLVALPALLVYRGGDLIHSFIRITDDIPGWRNTGRIDMEDFEEYLLCHRVVNDSEVTDFDINLFASRKMLTVDDEDDDDLDL</sequence>
<evidence type="ECO:0000256" key="3">
    <source>
        <dbReference type="SAM" id="Phobius"/>
    </source>
</evidence>
<dbReference type="InterPro" id="IPR051499">
    <property type="entry name" value="Phosducin-like_reg"/>
</dbReference>
<reference evidence="5 6" key="1">
    <citation type="journal article" date="2019" name="Sci. Rep.">
        <title>Comparative genomics of chytrid fungi reveal insights into the obligate biotrophic and pathogenic lifestyle of Synchytrium endobioticum.</title>
        <authorList>
            <person name="van de Vossenberg B.T.L.H."/>
            <person name="Warris S."/>
            <person name="Nguyen H.D.T."/>
            <person name="van Gent-Pelzer M.P.E."/>
            <person name="Joly D.L."/>
            <person name="van de Geest H.C."/>
            <person name="Bonants P.J.M."/>
            <person name="Smith D.S."/>
            <person name="Levesque C.A."/>
            <person name="van der Lee T.A.J."/>
        </authorList>
    </citation>
    <scope>NUCLEOTIDE SEQUENCE [LARGE SCALE GENOMIC DNA]</scope>
    <source>
        <strain evidence="5 6">MB42</strain>
    </source>
</reference>
<organism evidence="5 6">
    <name type="scientific">Synchytrium endobioticum</name>
    <dbReference type="NCBI Taxonomy" id="286115"/>
    <lineage>
        <taxon>Eukaryota</taxon>
        <taxon>Fungi</taxon>
        <taxon>Fungi incertae sedis</taxon>
        <taxon>Chytridiomycota</taxon>
        <taxon>Chytridiomycota incertae sedis</taxon>
        <taxon>Chytridiomycetes</taxon>
        <taxon>Synchytriales</taxon>
        <taxon>Synchytriaceae</taxon>
        <taxon>Synchytrium</taxon>
    </lineage>
</organism>
<dbReference type="STRING" id="286115.A0A507C8G9"/>
<dbReference type="InterPro" id="IPR024253">
    <property type="entry name" value="Phosducin_thioredoxin-like_dom"/>
</dbReference>
<evidence type="ECO:0000256" key="2">
    <source>
        <dbReference type="SAM" id="MobiDB-lite"/>
    </source>
</evidence>
<dbReference type="EMBL" id="QEAN01000465">
    <property type="protein sequence ID" value="TPX35811.1"/>
    <property type="molecule type" value="Genomic_DNA"/>
</dbReference>
<keyword evidence="3" id="KW-0812">Transmembrane</keyword>